<dbReference type="PANTHER" id="PTHR30273:SF2">
    <property type="entry name" value="PROTEIN FECR"/>
    <property type="match status" value="1"/>
</dbReference>
<name>A0A512MGL2_9BACT</name>
<dbReference type="SMART" id="SM00560">
    <property type="entry name" value="LamGL"/>
    <property type="match status" value="1"/>
</dbReference>
<dbReference type="SUPFAM" id="SSF49899">
    <property type="entry name" value="Concanavalin A-like lectins/glucanases"/>
    <property type="match status" value="1"/>
</dbReference>
<proteinExistence type="predicted"/>
<dbReference type="AlphaFoldDB" id="A0A512MGL2"/>
<accession>A0A512MGL2</accession>
<dbReference type="InterPro" id="IPR013320">
    <property type="entry name" value="ConA-like_dom_sf"/>
</dbReference>
<comment type="caution">
    <text evidence="5">The sequence shown here is derived from an EMBL/GenBank/DDBJ whole genome shotgun (WGS) entry which is preliminary data.</text>
</comment>
<dbReference type="Gene3D" id="2.60.120.200">
    <property type="match status" value="1"/>
</dbReference>
<evidence type="ECO:0000256" key="3">
    <source>
        <dbReference type="SAM" id="Phobius"/>
    </source>
</evidence>
<dbReference type="PANTHER" id="PTHR30273">
    <property type="entry name" value="PERIPLASMIC SIGNAL SENSOR AND SIGMA FACTOR ACTIVATOR FECR-RELATED"/>
    <property type="match status" value="1"/>
</dbReference>
<dbReference type="Proteomes" id="UP000321577">
    <property type="component" value="Unassembled WGS sequence"/>
</dbReference>
<dbReference type="Pfam" id="PF13385">
    <property type="entry name" value="Laminin_G_3"/>
    <property type="match status" value="1"/>
</dbReference>
<keyword evidence="3" id="KW-0812">Transmembrane</keyword>
<reference evidence="5 6" key="1">
    <citation type="submission" date="2019-07" db="EMBL/GenBank/DDBJ databases">
        <title>Whole genome shotgun sequence of Brevifollis gellanilyticus NBRC 108608.</title>
        <authorList>
            <person name="Hosoyama A."/>
            <person name="Uohara A."/>
            <person name="Ohji S."/>
            <person name="Ichikawa N."/>
        </authorList>
    </citation>
    <scope>NUCLEOTIDE SEQUENCE [LARGE SCALE GENOMIC DNA]</scope>
    <source>
        <strain evidence="5 6">NBRC 108608</strain>
    </source>
</reference>
<dbReference type="InterPro" id="IPR006860">
    <property type="entry name" value="FecR"/>
</dbReference>
<organism evidence="5 6">
    <name type="scientific">Brevifollis gellanilyticus</name>
    <dbReference type="NCBI Taxonomy" id="748831"/>
    <lineage>
        <taxon>Bacteria</taxon>
        <taxon>Pseudomonadati</taxon>
        <taxon>Verrucomicrobiota</taxon>
        <taxon>Verrucomicrobiia</taxon>
        <taxon>Verrucomicrobiales</taxon>
        <taxon>Verrucomicrobiaceae</taxon>
    </lineage>
</organism>
<evidence type="ECO:0000256" key="2">
    <source>
        <dbReference type="ARBA" id="ARBA00023157"/>
    </source>
</evidence>
<keyword evidence="3" id="KW-1133">Transmembrane helix</keyword>
<evidence type="ECO:0000256" key="1">
    <source>
        <dbReference type="ARBA" id="ARBA00022729"/>
    </source>
</evidence>
<evidence type="ECO:0000259" key="4">
    <source>
        <dbReference type="SMART" id="SM00560"/>
    </source>
</evidence>
<dbReference type="Pfam" id="PF04773">
    <property type="entry name" value="FecR"/>
    <property type="match status" value="1"/>
</dbReference>
<keyword evidence="2" id="KW-1015">Disulfide bond</keyword>
<keyword evidence="1" id="KW-0732">Signal</keyword>
<dbReference type="RefSeq" id="WP_170267068.1">
    <property type="nucleotide sequence ID" value="NZ_BKAG01000062.1"/>
</dbReference>
<dbReference type="InterPro" id="IPR006558">
    <property type="entry name" value="LamG-like"/>
</dbReference>
<keyword evidence="6" id="KW-1185">Reference proteome</keyword>
<dbReference type="EMBL" id="BKAG01000062">
    <property type="protein sequence ID" value="GEP45887.1"/>
    <property type="molecule type" value="Genomic_DNA"/>
</dbReference>
<sequence>MKPDLESLIEAYLDGSIIPAQMQQLNETLLKDADARREFAEILNVDSAIAAMAAGWNLEQEHVEPKILRPASQVTKWRSSPRWVAVAASIALFLLGGWWWQGSQQGFAKVEKAAGITDLSEGASLRSEPVQLTAGTVSLISARGARIIIEAPAEFRFESSQRLHMKRGRLSADVPPAAKGFTVITPSGDAVDLGTRFGVDVPTSGAAEVHVFQGEVIAKANGAPSKQSLRTGDAVMFDAGANTSRELRSAAFIQADEMRELTAGLAAGQRAQSDAALAELKHDPALIALLDFESNDSLPGVFRNVQGRWPGSHAPEFVNVGDHLKLDVGSEHGWPQLTLAAWVRIDRLGAPYQSLLHTDGWSKNNPGQVHWIINRDTTMRLALIGNTLAPDASERDGHPDSLTPVLPEQGRWVHLATVYDSQAKTARFYLNGQFDKETRLTIAHPARLGPAQIGNWNQQDRKLSGRVDELLLLGRAMSDAEIRALHAAGNPYR</sequence>
<evidence type="ECO:0000313" key="6">
    <source>
        <dbReference type="Proteomes" id="UP000321577"/>
    </source>
</evidence>
<protein>
    <recommendedName>
        <fullName evidence="4">LamG-like jellyroll fold domain-containing protein</fullName>
    </recommendedName>
</protein>
<gene>
    <name evidence="5" type="ORF">BGE01nite_51780</name>
</gene>
<dbReference type="Gene3D" id="2.60.120.1440">
    <property type="match status" value="1"/>
</dbReference>
<dbReference type="GO" id="GO:0016989">
    <property type="term" value="F:sigma factor antagonist activity"/>
    <property type="evidence" value="ECO:0007669"/>
    <property type="project" value="TreeGrafter"/>
</dbReference>
<keyword evidence="3" id="KW-0472">Membrane</keyword>
<evidence type="ECO:0000313" key="5">
    <source>
        <dbReference type="EMBL" id="GEP45887.1"/>
    </source>
</evidence>
<feature type="transmembrane region" description="Helical" evidence="3">
    <location>
        <begin position="83"/>
        <end position="100"/>
    </location>
</feature>
<dbReference type="InterPro" id="IPR012373">
    <property type="entry name" value="Ferrdict_sens_TM"/>
</dbReference>
<feature type="domain" description="LamG-like jellyroll fold" evidence="4">
    <location>
        <begin position="335"/>
        <end position="480"/>
    </location>
</feature>